<dbReference type="Gene3D" id="4.10.240.10">
    <property type="entry name" value="Zn(2)-C6 fungal-type DNA-binding domain"/>
    <property type="match status" value="1"/>
</dbReference>
<accession>A0A9W4U7L0</accession>
<dbReference type="GO" id="GO:0006351">
    <property type="term" value="P:DNA-templated transcription"/>
    <property type="evidence" value="ECO:0007669"/>
    <property type="project" value="InterPro"/>
</dbReference>
<feature type="domain" description="Zn(2)-C6 fungal-type" evidence="4">
    <location>
        <begin position="40"/>
        <end position="70"/>
    </location>
</feature>
<dbReference type="EMBL" id="CAOQHR010000002">
    <property type="protein sequence ID" value="CAI6295676.1"/>
    <property type="molecule type" value="Genomic_DNA"/>
</dbReference>
<dbReference type="SMART" id="SM00066">
    <property type="entry name" value="GAL4"/>
    <property type="match status" value="1"/>
</dbReference>
<reference evidence="5" key="1">
    <citation type="submission" date="2023-01" db="EMBL/GenBank/DDBJ databases">
        <authorList>
            <person name="Van Ghelder C."/>
            <person name="Rancurel C."/>
        </authorList>
    </citation>
    <scope>NUCLEOTIDE SEQUENCE</scope>
    <source>
        <strain evidence="5">CNCM I-4278</strain>
    </source>
</reference>
<dbReference type="CDD" id="cd12148">
    <property type="entry name" value="fungal_TF_MHR"/>
    <property type="match status" value="1"/>
</dbReference>
<evidence type="ECO:0000256" key="2">
    <source>
        <dbReference type="ARBA" id="ARBA00023242"/>
    </source>
</evidence>
<dbReference type="InterPro" id="IPR053187">
    <property type="entry name" value="Notoamide_regulator"/>
</dbReference>
<dbReference type="SUPFAM" id="SSF57701">
    <property type="entry name" value="Zn2/Cys6 DNA-binding domain"/>
    <property type="match status" value="1"/>
</dbReference>
<keyword evidence="2" id="KW-0539">Nucleus</keyword>
<dbReference type="Proteomes" id="UP001152607">
    <property type="component" value="Unassembled WGS sequence"/>
</dbReference>
<feature type="region of interest" description="Disordered" evidence="3">
    <location>
        <begin position="1"/>
        <end position="31"/>
    </location>
</feature>
<evidence type="ECO:0000313" key="5">
    <source>
        <dbReference type="EMBL" id="CAI6295676.1"/>
    </source>
</evidence>
<dbReference type="InterPro" id="IPR036864">
    <property type="entry name" value="Zn2-C6_fun-type_DNA-bd_sf"/>
</dbReference>
<evidence type="ECO:0000256" key="1">
    <source>
        <dbReference type="ARBA" id="ARBA00022723"/>
    </source>
</evidence>
<dbReference type="GO" id="GO:0000981">
    <property type="term" value="F:DNA-binding transcription factor activity, RNA polymerase II-specific"/>
    <property type="evidence" value="ECO:0007669"/>
    <property type="project" value="InterPro"/>
</dbReference>
<dbReference type="Pfam" id="PF00172">
    <property type="entry name" value="Zn_clus"/>
    <property type="match status" value="1"/>
</dbReference>
<dbReference type="GO" id="GO:0008270">
    <property type="term" value="F:zinc ion binding"/>
    <property type="evidence" value="ECO:0007669"/>
    <property type="project" value="InterPro"/>
</dbReference>
<dbReference type="InterPro" id="IPR007219">
    <property type="entry name" value="XnlR_reg_dom"/>
</dbReference>
<name>A0A9W4U7L0_9PLEO</name>
<dbReference type="GO" id="GO:0003677">
    <property type="term" value="F:DNA binding"/>
    <property type="evidence" value="ECO:0007669"/>
    <property type="project" value="InterPro"/>
</dbReference>
<proteinExistence type="predicted"/>
<keyword evidence="6" id="KW-1185">Reference proteome</keyword>
<dbReference type="CDD" id="cd00067">
    <property type="entry name" value="GAL4"/>
    <property type="match status" value="1"/>
</dbReference>
<gene>
    <name evidence="5" type="ORF">PDIGIT_LOCUS2638</name>
</gene>
<dbReference type="InterPro" id="IPR001138">
    <property type="entry name" value="Zn2Cys6_DnaBD"/>
</dbReference>
<dbReference type="OrthoDB" id="426882at2759"/>
<evidence type="ECO:0000256" key="3">
    <source>
        <dbReference type="SAM" id="MobiDB-lite"/>
    </source>
</evidence>
<evidence type="ECO:0000259" key="4">
    <source>
        <dbReference type="PROSITE" id="PS50048"/>
    </source>
</evidence>
<dbReference type="PANTHER" id="PTHR47256:SF1">
    <property type="entry name" value="ZN(II)2CYS6 TRANSCRIPTION FACTOR (EUROFUNG)"/>
    <property type="match status" value="1"/>
</dbReference>
<organism evidence="5 6">
    <name type="scientific">Periconia digitata</name>
    <dbReference type="NCBI Taxonomy" id="1303443"/>
    <lineage>
        <taxon>Eukaryota</taxon>
        <taxon>Fungi</taxon>
        <taxon>Dikarya</taxon>
        <taxon>Ascomycota</taxon>
        <taxon>Pezizomycotina</taxon>
        <taxon>Dothideomycetes</taxon>
        <taxon>Pleosporomycetidae</taxon>
        <taxon>Pleosporales</taxon>
        <taxon>Massarineae</taxon>
        <taxon>Periconiaceae</taxon>
        <taxon>Periconia</taxon>
    </lineage>
</organism>
<dbReference type="PROSITE" id="PS50048">
    <property type="entry name" value="ZN2_CY6_FUNGAL_2"/>
    <property type="match status" value="1"/>
</dbReference>
<dbReference type="PROSITE" id="PS00463">
    <property type="entry name" value="ZN2_CY6_FUNGAL_1"/>
    <property type="match status" value="1"/>
</dbReference>
<dbReference type="AlphaFoldDB" id="A0A9W4U7L0"/>
<keyword evidence="1" id="KW-0479">Metal-binding</keyword>
<dbReference type="Pfam" id="PF04082">
    <property type="entry name" value="Fungal_trans"/>
    <property type="match status" value="1"/>
</dbReference>
<sequence>MANSYRPLQPAPMEEQPTPPPSQPRAPLVQKPKRTVTLGACLACRKRKSKCDGSRPVCTCCVQKETACVYELGPNEKPSQAMKRKNEEMQGELFNLRQLYDFLRLRPEQEALDILRKIRSEPPESSTAQRIQELADLTRKQGELLGQLPSSLGSSLVQQSEQVTLPPIRLALGSPNSDPDNLSFPNIFPLVVEGPSSQRRRHALDVDVSASSDSQSSLPAFASLGTALHTRALDQSPDPRLDSIKSWTSVTKDNHLLSLLFSSWHTWEYSYFHFFDWDIFLDDLSCGKSDFCSELLVNAVLATACFHLPLIKDRSKPFGDNILTEFYREARRLWELDEGNNSLTRIQSALCIFMVLGKHGRDKVGSMFLNEACRIARDMGLFRVSLPSPEKPVDKRWERSRAVTAWSLFNFQLEMSFTYSFPPLITEQPPIAVPYEEIPEKEAFFRYRCTRHILILECSKILTESDAFVSEVPPKPEVIEVLYVKMKSCYDAQPSILDPEKFPSPPNLLAALQHHASIVRLFQPFITRSSSAERMKAYRDHAISVTRSTIKEIRRLLALHDVHHGWEKTITFILDSLVIASFGTLEEVALENNFQVPPEGNEPYEGLLTCLRAIGIVATYVFYAQPLFRLLTQSCEKLGIPLPIELISALDCYTSEEWTRNAAGMVSSQYIADLRKTANDVENARMDAIVSQWKDMSLEEKTAATQYTSPPSDH</sequence>
<comment type="caution">
    <text evidence="5">The sequence shown here is derived from an EMBL/GenBank/DDBJ whole genome shotgun (WGS) entry which is preliminary data.</text>
</comment>
<protein>
    <recommendedName>
        <fullName evidence="4">Zn(2)-C6 fungal-type domain-containing protein</fullName>
    </recommendedName>
</protein>
<evidence type="ECO:0000313" key="6">
    <source>
        <dbReference type="Proteomes" id="UP001152607"/>
    </source>
</evidence>
<dbReference type="PANTHER" id="PTHR47256">
    <property type="entry name" value="ZN(II)2CYS6 TRANSCRIPTION FACTOR (EUROFUNG)-RELATED"/>
    <property type="match status" value="1"/>
</dbReference>